<dbReference type="SMART" id="SM00226">
    <property type="entry name" value="LMWPc"/>
    <property type="match status" value="1"/>
</dbReference>
<dbReference type="AlphaFoldDB" id="A0A1M3KZ93"/>
<protein>
    <submittedName>
        <fullName evidence="2">Protein tyrosine phosphatase</fullName>
    </submittedName>
</protein>
<name>A0A1M3KZ93_9BACT</name>
<dbReference type="Proteomes" id="UP000184233">
    <property type="component" value="Unassembled WGS sequence"/>
</dbReference>
<dbReference type="SUPFAM" id="SSF52788">
    <property type="entry name" value="Phosphotyrosine protein phosphatases I"/>
    <property type="match status" value="1"/>
</dbReference>
<dbReference type="InterPro" id="IPR016919">
    <property type="entry name" value="UCP029416_PTP"/>
</dbReference>
<dbReference type="EMBL" id="MKVH01000021">
    <property type="protein sequence ID" value="OJX57809.1"/>
    <property type="molecule type" value="Genomic_DNA"/>
</dbReference>
<gene>
    <name evidence="2" type="ORF">BGO89_07515</name>
</gene>
<proteinExistence type="predicted"/>
<sequence>MVMNILFVCSANRLRSPTAEAVFDGHDGIVARSAGTNGDAPWPIEPDLIEWADMIFAMERYHVTTIRRRFRAHLKDRKLICLDIPDDYDYMDPRLIRLLHTKVSRLIGIR</sequence>
<dbReference type="InterPro" id="IPR023485">
    <property type="entry name" value="Ptyr_pPase"/>
</dbReference>
<accession>A0A1M3KZ93</accession>
<reference evidence="2 3" key="1">
    <citation type="submission" date="2016-09" db="EMBL/GenBank/DDBJ databases">
        <title>Genome-resolved meta-omics ties microbial dynamics to process performance in biotechnology for thiocyanate degradation.</title>
        <authorList>
            <person name="Kantor R.S."/>
            <person name="Huddy R.J."/>
            <person name="Iyer R."/>
            <person name="Thomas B.C."/>
            <person name="Brown C.T."/>
            <person name="Anantharaman K."/>
            <person name="Tringe S."/>
            <person name="Hettich R.L."/>
            <person name="Harrison S.T."/>
            <person name="Banfield J.F."/>
        </authorList>
    </citation>
    <scope>NUCLEOTIDE SEQUENCE [LARGE SCALE GENOMIC DNA]</scope>
    <source>
        <strain evidence="2">59-99</strain>
    </source>
</reference>
<organism evidence="2 3">
    <name type="scientific">Candidatus Kapaibacterium thiocyanatum</name>
    <dbReference type="NCBI Taxonomy" id="1895771"/>
    <lineage>
        <taxon>Bacteria</taxon>
        <taxon>Pseudomonadati</taxon>
        <taxon>Candidatus Kapaibacteriota</taxon>
        <taxon>Candidatus Kapaibacteriia</taxon>
        <taxon>Candidatus Kapaibacteriales</taxon>
        <taxon>Candidatus Kapaibacteriaceae</taxon>
        <taxon>Candidatus Kapaibacterium</taxon>
    </lineage>
</organism>
<dbReference type="STRING" id="1895771.BGO89_07515"/>
<evidence type="ECO:0000313" key="2">
    <source>
        <dbReference type="EMBL" id="OJX57809.1"/>
    </source>
</evidence>
<dbReference type="PIRSF" id="PIRSF029416">
    <property type="entry name" value="UCP029416_PTP"/>
    <property type="match status" value="1"/>
</dbReference>
<evidence type="ECO:0000313" key="3">
    <source>
        <dbReference type="Proteomes" id="UP000184233"/>
    </source>
</evidence>
<dbReference type="Gene3D" id="3.40.50.2300">
    <property type="match status" value="1"/>
</dbReference>
<evidence type="ECO:0000259" key="1">
    <source>
        <dbReference type="SMART" id="SM00226"/>
    </source>
</evidence>
<comment type="caution">
    <text evidence="2">The sequence shown here is derived from an EMBL/GenBank/DDBJ whole genome shotgun (WGS) entry which is preliminary data.</text>
</comment>
<dbReference type="InterPro" id="IPR036196">
    <property type="entry name" value="Ptyr_pPase_sf"/>
</dbReference>
<feature type="domain" description="Phosphotyrosine protein phosphatase I" evidence="1">
    <location>
        <begin position="3"/>
        <end position="101"/>
    </location>
</feature>